<dbReference type="EMBL" id="KZ772787">
    <property type="protein sequence ID" value="PTQ31089.1"/>
    <property type="molecule type" value="Genomic_DNA"/>
</dbReference>
<proteinExistence type="predicted"/>
<evidence type="ECO:0000313" key="1">
    <source>
        <dbReference type="EMBL" id="PTQ31089.1"/>
    </source>
</evidence>
<name>A0A2R6WB60_MARPO</name>
<evidence type="ECO:0000313" key="2">
    <source>
        <dbReference type="Proteomes" id="UP000244005"/>
    </source>
</evidence>
<accession>A0A2R6WB60</accession>
<dbReference type="Proteomes" id="UP000244005">
    <property type="component" value="Unassembled WGS sequence"/>
</dbReference>
<reference evidence="2" key="1">
    <citation type="journal article" date="2017" name="Cell">
        <title>Insights into land plant evolution garnered from the Marchantia polymorpha genome.</title>
        <authorList>
            <person name="Bowman J.L."/>
            <person name="Kohchi T."/>
            <person name="Yamato K.T."/>
            <person name="Jenkins J."/>
            <person name="Shu S."/>
            <person name="Ishizaki K."/>
            <person name="Yamaoka S."/>
            <person name="Nishihama R."/>
            <person name="Nakamura Y."/>
            <person name="Berger F."/>
            <person name="Adam C."/>
            <person name="Aki S.S."/>
            <person name="Althoff F."/>
            <person name="Araki T."/>
            <person name="Arteaga-Vazquez M.A."/>
            <person name="Balasubrmanian S."/>
            <person name="Barry K."/>
            <person name="Bauer D."/>
            <person name="Boehm C.R."/>
            <person name="Briginshaw L."/>
            <person name="Caballero-Perez J."/>
            <person name="Catarino B."/>
            <person name="Chen F."/>
            <person name="Chiyoda S."/>
            <person name="Chovatia M."/>
            <person name="Davies K.M."/>
            <person name="Delmans M."/>
            <person name="Demura T."/>
            <person name="Dierschke T."/>
            <person name="Dolan L."/>
            <person name="Dorantes-Acosta A.E."/>
            <person name="Eklund D.M."/>
            <person name="Florent S.N."/>
            <person name="Flores-Sandoval E."/>
            <person name="Fujiyama A."/>
            <person name="Fukuzawa H."/>
            <person name="Galik B."/>
            <person name="Grimanelli D."/>
            <person name="Grimwood J."/>
            <person name="Grossniklaus U."/>
            <person name="Hamada T."/>
            <person name="Haseloff J."/>
            <person name="Hetherington A.J."/>
            <person name="Higo A."/>
            <person name="Hirakawa Y."/>
            <person name="Hundley H.N."/>
            <person name="Ikeda Y."/>
            <person name="Inoue K."/>
            <person name="Inoue S.I."/>
            <person name="Ishida S."/>
            <person name="Jia Q."/>
            <person name="Kakita M."/>
            <person name="Kanazawa T."/>
            <person name="Kawai Y."/>
            <person name="Kawashima T."/>
            <person name="Kennedy M."/>
            <person name="Kinose K."/>
            <person name="Kinoshita T."/>
            <person name="Kohara Y."/>
            <person name="Koide E."/>
            <person name="Komatsu K."/>
            <person name="Kopischke S."/>
            <person name="Kubo M."/>
            <person name="Kyozuka J."/>
            <person name="Lagercrantz U."/>
            <person name="Lin S.S."/>
            <person name="Lindquist E."/>
            <person name="Lipzen A.M."/>
            <person name="Lu C.W."/>
            <person name="De Luna E."/>
            <person name="Martienssen R.A."/>
            <person name="Minamino N."/>
            <person name="Mizutani M."/>
            <person name="Mizutani M."/>
            <person name="Mochizuki N."/>
            <person name="Monte I."/>
            <person name="Mosher R."/>
            <person name="Nagasaki H."/>
            <person name="Nakagami H."/>
            <person name="Naramoto S."/>
            <person name="Nishitani K."/>
            <person name="Ohtani M."/>
            <person name="Okamoto T."/>
            <person name="Okumura M."/>
            <person name="Phillips J."/>
            <person name="Pollak B."/>
            <person name="Reinders A."/>
            <person name="Rovekamp M."/>
            <person name="Sano R."/>
            <person name="Sawa S."/>
            <person name="Schmid M.W."/>
            <person name="Shirakawa M."/>
            <person name="Solano R."/>
            <person name="Spunde A."/>
            <person name="Suetsugu N."/>
            <person name="Sugano S."/>
            <person name="Sugiyama A."/>
            <person name="Sun R."/>
            <person name="Suzuki Y."/>
            <person name="Takenaka M."/>
            <person name="Takezawa D."/>
            <person name="Tomogane H."/>
            <person name="Tsuzuki M."/>
            <person name="Ueda T."/>
            <person name="Umeda M."/>
            <person name="Ward J.M."/>
            <person name="Watanabe Y."/>
            <person name="Yazaki K."/>
            <person name="Yokoyama R."/>
            <person name="Yoshitake Y."/>
            <person name="Yotsui I."/>
            <person name="Zachgo S."/>
            <person name="Schmutz J."/>
        </authorList>
    </citation>
    <scope>NUCLEOTIDE SEQUENCE [LARGE SCALE GENOMIC DNA]</scope>
    <source>
        <strain evidence="2">Tak-1</strain>
    </source>
</reference>
<keyword evidence="2" id="KW-1185">Reference proteome</keyword>
<sequence>MVCWYSSGGKQVQRIREASENRQEVAMKKKSLLPMCGRRKQEYNRGAALEPLLSLMPVRGKMMKTSLFQMNSASVVTLKA</sequence>
<gene>
    <name evidence="1" type="ORF">MARPO_0115s0016</name>
</gene>
<dbReference type="AlphaFoldDB" id="A0A2R6WB60"/>
<organism evidence="1 2">
    <name type="scientific">Marchantia polymorpha</name>
    <name type="common">Common liverwort</name>
    <name type="synonym">Marchantia aquatica</name>
    <dbReference type="NCBI Taxonomy" id="3197"/>
    <lineage>
        <taxon>Eukaryota</taxon>
        <taxon>Viridiplantae</taxon>
        <taxon>Streptophyta</taxon>
        <taxon>Embryophyta</taxon>
        <taxon>Marchantiophyta</taxon>
        <taxon>Marchantiopsida</taxon>
        <taxon>Marchantiidae</taxon>
        <taxon>Marchantiales</taxon>
        <taxon>Marchantiaceae</taxon>
        <taxon>Marchantia</taxon>
    </lineage>
</organism>
<protein>
    <submittedName>
        <fullName evidence="1">Uncharacterized protein</fullName>
    </submittedName>
</protein>